<protein>
    <submittedName>
        <fullName evidence="1">Uncharacterized protein</fullName>
    </submittedName>
</protein>
<keyword evidence="2" id="KW-1185">Reference proteome</keyword>
<evidence type="ECO:0000313" key="2">
    <source>
        <dbReference type="Proteomes" id="UP001307168"/>
    </source>
</evidence>
<dbReference type="RefSeq" id="WP_048679274.1">
    <property type="nucleotide sequence ID" value="NZ_JARNBH010000016.1"/>
</dbReference>
<sequence>MYFKKRGGMEGLIYALRITILTGPDSLAGIVRIIPQNSMVIYRFTKIHYELKTKVPLLSAPLFLISLVLG</sequence>
<reference evidence="1 2" key="1">
    <citation type="submission" date="2023-03" db="EMBL/GenBank/DDBJ databases">
        <title>Bacillus Genome Sequencing.</title>
        <authorList>
            <person name="Dunlap C."/>
        </authorList>
    </citation>
    <scope>NUCLEOTIDE SEQUENCE [LARGE SCALE GENOMIC DNA]</scope>
    <source>
        <strain evidence="1 2">B-41290</strain>
    </source>
</reference>
<evidence type="ECO:0000313" key="1">
    <source>
        <dbReference type="EMBL" id="MEC0274868.1"/>
    </source>
</evidence>
<name>A0AAW9NH45_9BACI</name>
<organism evidence="1 2">
    <name type="scientific">Peribacillus castrilensis</name>
    <dbReference type="NCBI Taxonomy" id="2897690"/>
    <lineage>
        <taxon>Bacteria</taxon>
        <taxon>Bacillati</taxon>
        <taxon>Bacillota</taxon>
        <taxon>Bacilli</taxon>
        <taxon>Bacillales</taxon>
        <taxon>Bacillaceae</taxon>
        <taxon>Peribacillus</taxon>
    </lineage>
</organism>
<comment type="caution">
    <text evidence="1">The sequence shown here is derived from an EMBL/GenBank/DDBJ whole genome shotgun (WGS) entry which is preliminary data.</text>
</comment>
<dbReference type="Proteomes" id="UP001307168">
    <property type="component" value="Unassembled WGS sequence"/>
</dbReference>
<proteinExistence type="predicted"/>
<accession>A0AAW9NH45</accession>
<gene>
    <name evidence="1" type="ORF">P4706_17585</name>
</gene>
<dbReference type="EMBL" id="JARNBH010000016">
    <property type="protein sequence ID" value="MEC0274868.1"/>
    <property type="molecule type" value="Genomic_DNA"/>
</dbReference>
<dbReference type="AlphaFoldDB" id="A0AAW9NH45"/>